<dbReference type="EMBL" id="JAUTXU010000148">
    <property type="protein sequence ID" value="KAK3703716.1"/>
    <property type="molecule type" value="Genomic_DNA"/>
</dbReference>
<comment type="caution">
    <text evidence="1">The sequence shown here is derived from an EMBL/GenBank/DDBJ whole genome shotgun (WGS) entry which is preliminary data.</text>
</comment>
<keyword evidence="2" id="KW-1185">Reference proteome</keyword>
<evidence type="ECO:0000313" key="1">
    <source>
        <dbReference type="EMBL" id="KAK3703716.1"/>
    </source>
</evidence>
<proteinExistence type="predicted"/>
<evidence type="ECO:0000313" key="2">
    <source>
        <dbReference type="Proteomes" id="UP001281147"/>
    </source>
</evidence>
<organism evidence="1 2">
    <name type="scientific">Vermiconidia calcicola</name>
    <dbReference type="NCBI Taxonomy" id="1690605"/>
    <lineage>
        <taxon>Eukaryota</taxon>
        <taxon>Fungi</taxon>
        <taxon>Dikarya</taxon>
        <taxon>Ascomycota</taxon>
        <taxon>Pezizomycotina</taxon>
        <taxon>Dothideomycetes</taxon>
        <taxon>Dothideomycetidae</taxon>
        <taxon>Mycosphaerellales</taxon>
        <taxon>Extremaceae</taxon>
        <taxon>Vermiconidia</taxon>
    </lineage>
</organism>
<reference evidence="1" key="1">
    <citation type="submission" date="2023-07" db="EMBL/GenBank/DDBJ databases">
        <title>Black Yeasts Isolated from many extreme environments.</title>
        <authorList>
            <person name="Coleine C."/>
            <person name="Stajich J.E."/>
            <person name="Selbmann L."/>
        </authorList>
    </citation>
    <scope>NUCLEOTIDE SEQUENCE</scope>
    <source>
        <strain evidence="1">CCFEE 5714</strain>
    </source>
</reference>
<protein>
    <submittedName>
        <fullName evidence="1">Uncharacterized protein</fullName>
    </submittedName>
</protein>
<accession>A0ACC3MU05</accession>
<name>A0ACC3MU05_9PEZI</name>
<gene>
    <name evidence="1" type="ORF">LTR37_014294</name>
</gene>
<dbReference type="Proteomes" id="UP001281147">
    <property type="component" value="Unassembled WGS sequence"/>
</dbReference>
<sequence length="425" mass="46683">MSTTPITIAVVGFSGRIGVRHTQYVLDNADTDIVALVDPDPTAADVAKKMSPSTPFFTTVGEMLSTLGDEKPQAGIVCVPNNLHVVVAKELVAAGIDILVEKPLCDSIDDGKSLLEDVRKYGVKLLVGHHKRFNHCAMATKKILESRSLGDITAVSALWTGFKPDSYYIVPWRRSKSQGGGVVFNNFVHDIDLLHYFFGPTVRVHAEQSITRRKHEGQDPDDQAEEGLALVLKFASGVVGTFVISDCVASPHNFESAAGDDPGLPQTWYEEGKQEVDVYRIFGTDATLSVPDMTRWSFGDRKKSWESVLTHGKMPVENDGRWPFERRLDHFVRVVRREEEPNCTGEDGLLAVMVCDAVRQALDSESGTVAVPTIQWSSLAYRGRSISPTTQCIAFAPSKEDNVTTDYSPAHTPSMVSCRPSTPFL</sequence>